<proteinExistence type="predicted"/>
<comment type="caution">
    <text evidence="3">The sequence shown here is derived from an EMBL/GenBank/DDBJ whole genome shotgun (WGS) entry which is preliminary data.</text>
</comment>
<dbReference type="Pfam" id="PF00069">
    <property type="entry name" value="Pkinase"/>
    <property type="match status" value="1"/>
</dbReference>
<dbReference type="SUPFAM" id="SSF48371">
    <property type="entry name" value="ARM repeat"/>
    <property type="match status" value="1"/>
</dbReference>
<gene>
    <name evidence="3" type="ORF">FFLO_06354</name>
</gene>
<dbReference type="GO" id="GO:0004672">
    <property type="term" value="F:protein kinase activity"/>
    <property type="evidence" value="ECO:0007669"/>
    <property type="project" value="InterPro"/>
</dbReference>
<dbReference type="Gene3D" id="1.25.10.10">
    <property type="entry name" value="Leucine-rich Repeat Variant"/>
    <property type="match status" value="1"/>
</dbReference>
<protein>
    <recommendedName>
        <fullName evidence="2">Protein kinase domain-containing protein</fullName>
    </recommendedName>
</protein>
<dbReference type="GO" id="GO:0005524">
    <property type="term" value="F:ATP binding"/>
    <property type="evidence" value="ECO:0007669"/>
    <property type="project" value="InterPro"/>
</dbReference>
<feature type="region of interest" description="Disordered" evidence="1">
    <location>
        <begin position="22"/>
        <end position="47"/>
    </location>
</feature>
<evidence type="ECO:0000313" key="4">
    <source>
        <dbReference type="Proteomes" id="UP000812966"/>
    </source>
</evidence>
<evidence type="ECO:0000259" key="2">
    <source>
        <dbReference type="PROSITE" id="PS50011"/>
    </source>
</evidence>
<evidence type="ECO:0000256" key="1">
    <source>
        <dbReference type="SAM" id="MobiDB-lite"/>
    </source>
</evidence>
<dbReference type="PANTHER" id="PTHR12984">
    <property type="entry name" value="SCY1-RELATED S/T PROTEIN KINASE-LIKE"/>
    <property type="match status" value="1"/>
</dbReference>
<dbReference type="SUPFAM" id="SSF56112">
    <property type="entry name" value="Protein kinase-like (PK-like)"/>
    <property type="match status" value="1"/>
</dbReference>
<dbReference type="CDD" id="cd14011">
    <property type="entry name" value="PK_SCY1_like"/>
    <property type="match status" value="1"/>
</dbReference>
<dbReference type="Proteomes" id="UP000812966">
    <property type="component" value="Unassembled WGS sequence"/>
</dbReference>
<keyword evidence="4" id="KW-1185">Reference proteome</keyword>
<organism evidence="3 4">
    <name type="scientific">Filobasidium floriforme</name>
    <dbReference type="NCBI Taxonomy" id="5210"/>
    <lineage>
        <taxon>Eukaryota</taxon>
        <taxon>Fungi</taxon>
        <taxon>Dikarya</taxon>
        <taxon>Basidiomycota</taxon>
        <taxon>Agaricomycotina</taxon>
        <taxon>Tremellomycetes</taxon>
        <taxon>Filobasidiales</taxon>
        <taxon>Filobasidiaceae</taxon>
        <taxon>Filobasidium</taxon>
    </lineage>
</organism>
<dbReference type="SMART" id="SM00220">
    <property type="entry name" value="S_TKc"/>
    <property type="match status" value="1"/>
</dbReference>
<dbReference type="AlphaFoldDB" id="A0A8K0JGF0"/>
<feature type="compositionally biased region" description="Low complexity" evidence="1">
    <location>
        <begin position="23"/>
        <end position="33"/>
    </location>
</feature>
<name>A0A8K0JGF0_9TREE</name>
<dbReference type="Gene3D" id="3.30.200.20">
    <property type="entry name" value="Phosphorylase Kinase, domain 1"/>
    <property type="match status" value="1"/>
</dbReference>
<feature type="region of interest" description="Disordered" evidence="1">
    <location>
        <begin position="840"/>
        <end position="875"/>
    </location>
</feature>
<dbReference type="PANTHER" id="PTHR12984:SF6">
    <property type="entry name" value="SCY1-LIKE PROTEIN 2"/>
    <property type="match status" value="1"/>
</dbReference>
<feature type="compositionally biased region" description="Polar residues" evidence="1">
    <location>
        <begin position="34"/>
        <end position="43"/>
    </location>
</feature>
<evidence type="ECO:0000313" key="3">
    <source>
        <dbReference type="EMBL" id="KAG7528183.1"/>
    </source>
</evidence>
<dbReference type="InterPro" id="IPR000719">
    <property type="entry name" value="Prot_kinase_dom"/>
</dbReference>
<feature type="region of interest" description="Disordered" evidence="1">
    <location>
        <begin position="703"/>
        <end position="727"/>
    </location>
</feature>
<dbReference type="InterPro" id="IPR016024">
    <property type="entry name" value="ARM-type_fold"/>
</dbReference>
<accession>A0A8K0JGF0</accession>
<dbReference type="InterPro" id="IPR051177">
    <property type="entry name" value="CIK-Related_Protein"/>
</dbReference>
<dbReference type="Gene3D" id="1.10.510.10">
    <property type="entry name" value="Transferase(Phosphotransferase) domain 1"/>
    <property type="match status" value="1"/>
</dbReference>
<sequence>MLAAATTSLFGKSSSLSAYTIHTTPTSTPSSSSLNLASTQGQPSKRKPLSVGLWKVLSGTHKTTGKDVSVWIFEKRVIDGVRSPQLKEIVLETLRKEAQSLTKLRHPDLLQITEPLEETRSELTFVTEAITGSLSGILRDLSENVHGPGSDRNRGGSAGLEVDEVEIQKGVLQVSRALSFLHNQAKLVHLNINPDAILINTKGDWKLSGLTHITPIPSSSSSANQQKYVYPEVDNRIPSQVQWKLDYLAPEYIIDGPGSWGTGVDVYSLGCLLFAVHLGGKPPFRNNGSIQTATTHLEQDLVQGSWRGGRRWQEAGDEVRDLLPKLITRHAQPRLSLPTLQSHSYFSSLAISTLNFLDPSNFASKPREEKASFLKGLLRVLPGFSDRLKRRKILPSLLDEMKDVYLLPFLLPDVFEICKTLTNDEFAEVLPRVQPLFDLKDSAQTMLMLIESIPMFAQKTSPEVFRKSVMPLIYHALESEHSNVQEKVLGAIPSLCDNLDYSTLQDILLVKVAIVFTKTTLLSVKVETLRCFLAMVTILDKAVLTQKLVPLLAKIRTKGELRIMATLAVHEAMGMKVDREAVAGLVLPQLWAMSMGPLLSVDQFGKFMSVIKSLGNRVEREHLEHLRAIRRADEQTSTFAGASATAPGFSMNGGGEVDFEALVGSKGTTGGSNGAANGSRGVQGLSLDDPWDRTDDWLASAPATSSTRPAVNYTPTHAPTTPTACGRLKARPVPASTFNTAAFAAEPAVSRPNNAMGSMNGIMQSTPALPPPQVQMTRAPLSPRPAGPNYNISLAPQAPTTSVFGAAPSLSMGTSMMASKPMAMNTTPSTAAPPGWTNSGGMGMGGVLQPTRKIEQASNKKTFNDADWGDFDPLK</sequence>
<dbReference type="PROSITE" id="PS50011">
    <property type="entry name" value="PROTEIN_KINASE_DOM"/>
    <property type="match status" value="1"/>
</dbReference>
<feature type="compositionally biased region" description="Low complexity" evidence="1">
    <location>
        <begin position="703"/>
        <end position="724"/>
    </location>
</feature>
<reference evidence="3" key="1">
    <citation type="submission" date="2020-04" db="EMBL/GenBank/DDBJ databases">
        <title>Analysis of mating type loci in Filobasidium floriforme.</title>
        <authorList>
            <person name="Nowrousian M."/>
        </authorList>
    </citation>
    <scope>NUCLEOTIDE SEQUENCE</scope>
    <source>
        <strain evidence="3">CBS 6242</strain>
    </source>
</reference>
<dbReference type="InterPro" id="IPR011989">
    <property type="entry name" value="ARM-like"/>
</dbReference>
<feature type="domain" description="Protein kinase" evidence="2">
    <location>
        <begin position="4"/>
        <end position="346"/>
    </location>
</feature>
<dbReference type="EMBL" id="JABELV010000200">
    <property type="protein sequence ID" value="KAG7528183.1"/>
    <property type="molecule type" value="Genomic_DNA"/>
</dbReference>
<dbReference type="InterPro" id="IPR011009">
    <property type="entry name" value="Kinase-like_dom_sf"/>
</dbReference>